<dbReference type="PANTHER" id="PTHR14097:SF7">
    <property type="entry name" value="OXIDOREDUCTASE HTATIP2"/>
    <property type="match status" value="1"/>
</dbReference>
<dbReference type="PANTHER" id="PTHR14097">
    <property type="entry name" value="OXIDOREDUCTASE HTATIP2"/>
    <property type="match status" value="1"/>
</dbReference>
<dbReference type="Pfam" id="PF13460">
    <property type="entry name" value="NAD_binding_10"/>
    <property type="match status" value="1"/>
</dbReference>
<evidence type="ECO:0000313" key="3">
    <source>
        <dbReference type="EMBL" id="RVU43050.1"/>
    </source>
</evidence>
<organism evidence="3 4">
    <name type="scientific">Rubrivivax rivuli</name>
    <dbReference type="NCBI Taxonomy" id="1862385"/>
    <lineage>
        <taxon>Bacteria</taxon>
        <taxon>Pseudomonadati</taxon>
        <taxon>Pseudomonadota</taxon>
        <taxon>Betaproteobacteria</taxon>
        <taxon>Burkholderiales</taxon>
        <taxon>Sphaerotilaceae</taxon>
        <taxon>Rubrivivax</taxon>
    </lineage>
</organism>
<dbReference type="OrthoDB" id="9798632at2"/>
<dbReference type="EMBL" id="SACR01000008">
    <property type="protein sequence ID" value="RVU43050.1"/>
    <property type="molecule type" value="Genomic_DNA"/>
</dbReference>
<gene>
    <name evidence="3" type="ORF">EOE66_21375</name>
</gene>
<dbReference type="InterPro" id="IPR016040">
    <property type="entry name" value="NAD(P)-bd_dom"/>
</dbReference>
<reference evidence="3 4" key="1">
    <citation type="submission" date="2019-01" db="EMBL/GenBank/DDBJ databases">
        <authorList>
            <person name="Chen W.-M."/>
        </authorList>
    </citation>
    <scope>NUCLEOTIDE SEQUENCE [LARGE SCALE GENOMIC DNA]</scope>
    <source>
        <strain evidence="3 4">KYPY4</strain>
    </source>
</reference>
<comment type="caution">
    <text evidence="3">The sequence shown here is derived from an EMBL/GenBank/DDBJ whole genome shotgun (WGS) entry which is preliminary data.</text>
</comment>
<feature type="domain" description="NAD(P)-binding" evidence="2">
    <location>
        <begin position="7"/>
        <end position="125"/>
    </location>
</feature>
<keyword evidence="1" id="KW-0732">Signal</keyword>
<evidence type="ECO:0000313" key="4">
    <source>
        <dbReference type="Proteomes" id="UP000285575"/>
    </source>
</evidence>
<dbReference type="AlphaFoldDB" id="A0A437R8E5"/>
<dbReference type="InterPro" id="IPR036291">
    <property type="entry name" value="NAD(P)-bd_dom_sf"/>
</dbReference>
<dbReference type="Gene3D" id="3.40.50.720">
    <property type="entry name" value="NAD(P)-binding Rossmann-like Domain"/>
    <property type="match status" value="1"/>
</dbReference>
<feature type="chain" id="PRO_5019581294" description="NAD(P)-binding domain-containing protein" evidence="1">
    <location>
        <begin position="19"/>
        <end position="221"/>
    </location>
</feature>
<evidence type="ECO:0000259" key="2">
    <source>
        <dbReference type="Pfam" id="PF13460"/>
    </source>
</evidence>
<name>A0A437R8E5_9BURK</name>
<dbReference type="SUPFAM" id="SSF51735">
    <property type="entry name" value="NAD(P)-binding Rossmann-fold domains"/>
    <property type="match status" value="1"/>
</dbReference>
<protein>
    <recommendedName>
        <fullName evidence="2">NAD(P)-binding domain-containing protein</fullName>
    </recommendedName>
</protein>
<evidence type="ECO:0000256" key="1">
    <source>
        <dbReference type="SAM" id="SignalP"/>
    </source>
</evidence>
<feature type="signal peptide" evidence="1">
    <location>
        <begin position="1"/>
        <end position="18"/>
    </location>
</feature>
<dbReference type="Proteomes" id="UP000285575">
    <property type="component" value="Unassembled WGS sequence"/>
</dbReference>
<proteinExistence type="predicted"/>
<keyword evidence="4" id="KW-1185">Reference proteome</keyword>
<dbReference type="RefSeq" id="WP_128230783.1">
    <property type="nucleotide sequence ID" value="NZ_SACR01000008.1"/>
</dbReference>
<accession>A0A437R8E5</accession>
<sequence>MRLLLAGATGLIGQAVMAQWAAAVPGGTLHALVRRPLAAPPAGVQPLVVDFSALPALPAADAALCALGTTIKTAGSQAAFRAVDFDAVLAFARAAQASGVRRFAVVSALGASARSGGFYNRVKGEMEAAVTALGFETLLIARPSLLTGDRSALGQPPRRAEALAQTLMAPLGSLLPAAWRPIAGETVARALLHALHTAPAGVQVLDNGRLHHAGSQEGKRP</sequence>